<dbReference type="InterPro" id="IPR000620">
    <property type="entry name" value="EamA_dom"/>
</dbReference>
<evidence type="ECO:0000256" key="2">
    <source>
        <dbReference type="ARBA" id="ARBA00007362"/>
    </source>
</evidence>
<keyword evidence="6 7" id="KW-0472">Membrane</keyword>
<dbReference type="AlphaFoldDB" id="A0A3S1DYY2"/>
<dbReference type="InterPro" id="IPR050638">
    <property type="entry name" value="AA-Vitamin_Transporters"/>
</dbReference>
<dbReference type="PANTHER" id="PTHR32322:SF18">
    <property type="entry name" value="S-ADENOSYLMETHIONINE_S-ADENOSYLHOMOCYSTEINE TRANSPORTER"/>
    <property type="match status" value="1"/>
</dbReference>
<feature type="domain" description="EamA" evidence="8">
    <location>
        <begin position="9"/>
        <end position="141"/>
    </location>
</feature>
<evidence type="ECO:0000313" key="10">
    <source>
        <dbReference type="Proteomes" id="UP000272464"/>
    </source>
</evidence>
<proteinExistence type="inferred from homology"/>
<keyword evidence="4 7" id="KW-0812">Transmembrane</keyword>
<evidence type="ECO:0000256" key="4">
    <source>
        <dbReference type="ARBA" id="ARBA00022692"/>
    </source>
</evidence>
<feature type="transmembrane region" description="Helical" evidence="7">
    <location>
        <begin position="99"/>
        <end position="119"/>
    </location>
</feature>
<evidence type="ECO:0000256" key="7">
    <source>
        <dbReference type="SAM" id="Phobius"/>
    </source>
</evidence>
<keyword evidence="10" id="KW-1185">Reference proteome</keyword>
<protein>
    <submittedName>
        <fullName evidence="9">DMT family transporter</fullName>
    </submittedName>
</protein>
<dbReference type="GO" id="GO:0005886">
    <property type="term" value="C:plasma membrane"/>
    <property type="evidence" value="ECO:0007669"/>
    <property type="project" value="UniProtKB-SubCell"/>
</dbReference>
<dbReference type="SUPFAM" id="SSF103481">
    <property type="entry name" value="Multidrug resistance efflux transporter EmrE"/>
    <property type="match status" value="2"/>
</dbReference>
<feature type="transmembrane region" description="Helical" evidence="7">
    <location>
        <begin position="256"/>
        <end position="273"/>
    </location>
</feature>
<evidence type="ECO:0000313" key="9">
    <source>
        <dbReference type="EMBL" id="RUT33402.1"/>
    </source>
</evidence>
<keyword evidence="5 7" id="KW-1133">Transmembrane helix</keyword>
<organism evidence="9 10">
    <name type="scientific">Paenibacillus zeisoli</name>
    <dbReference type="NCBI Taxonomy" id="2496267"/>
    <lineage>
        <taxon>Bacteria</taxon>
        <taxon>Bacillati</taxon>
        <taxon>Bacillota</taxon>
        <taxon>Bacilli</taxon>
        <taxon>Bacillales</taxon>
        <taxon>Paenibacillaceae</taxon>
        <taxon>Paenibacillus</taxon>
    </lineage>
</organism>
<feature type="transmembrane region" description="Helical" evidence="7">
    <location>
        <begin position="69"/>
        <end position="93"/>
    </location>
</feature>
<feature type="transmembrane region" description="Helical" evidence="7">
    <location>
        <begin position="128"/>
        <end position="147"/>
    </location>
</feature>
<dbReference type="InterPro" id="IPR037185">
    <property type="entry name" value="EmrE-like"/>
</dbReference>
<comment type="subcellular location">
    <subcellularLocation>
        <location evidence="1">Cell membrane</location>
        <topology evidence="1">Multi-pass membrane protein</topology>
    </subcellularLocation>
</comment>
<dbReference type="EMBL" id="RZNX01000002">
    <property type="protein sequence ID" value="RUT33402.1"/>
    <property type="molecule type" value="Genomic_DNA"/>
</dbReference>
<keyword evidence="3" id="KW-1003">Cell membrane</keyword>
<evidence type="ECO:0000256" key="1">
    <source>
        <dbReference type="ARBA" id="ARBA00004651"/>
    </source>
</evidence>
<feature type="transmembrane region" description="Helical" evidence="7">
    <location>
        <begin position="39"/>
        <end position="57"/>
    </location>
</feature>
<dbReference type="Pfam" id="PF00892">
    <property type="entry name" value="EamA"/>
    <property type="match status" value="2"/>
</dbReference>
<feature type="transmembrane region" description="Helical" evidence="7">
    <location>
        <begin position="279"/>
        <end position="297"/>
    </location>
</feature>
<feature type="transmembrane region" description="Helical" evidence="7">
    <location>
        <begin position="185"/>
        <end position="203"/>
    </location>
</feature>
<name>A0A3S1DYY2_9BACL</name>
<dbReference type="PANTHER" id="PTHR32322">
    <property type="entry name" value="INNER MEMBRANE TRANSPORTER"/>
    <property type="match status" value="1"/>
</dbReference>
<accession>A0A3S1DYY2</accession>
<evidence type="ECO:0000259" key="8">
    <source>
        <dbReference type="Pfam" id="PF00892"/>
    </source>
</evidence>
<comment type="caution">
    <text evidence="9">The sequence shown here is derived from an EMBL/GenBank/DDBJ whole genome shotgun (WGS) entry which is preliminary data.</text>
</comment>
<feature type="transmembrane region" description="Helical" evidence="7">
    <location>
        <begin position="223"/>
        <end position="244"/>
    </location>
</feature>
<reference evidence="9 10" key="1">
    <citation type="submission" date="2018-12" db="EMBL/GenBank/DDBJ databases">
        <authorList>
            <person name="Sun L."/>
            <person name="Chen Z."/>
        </authorList>
    </citation>
    <scope>NUCLEOTIDE SEQUENCE [LARGE SCALE GENOMIC DNA]</scope>
    <source>
        <strain evidence="9 10">3-5-3</strain>
    </source>
</reference>
<gene>
    <name evidence="9" type="ORF">EJP77_07065</name>
</gene>
<feature type="domain" description="EamA" evidence="8">
    <location>
        <begin position="154"/>
        <end position="295"/>
    </location>
</feature>
<evidence type="ECO:0000256" key="5">
    <source>
        <dbReference type="ARBA" id="ARBA00022989"/>
    </source>
</evidence>
<comment type="similarity">
    <text evidence="2">Belongs to the EamA transporter family.</text>
</comment>
<dbReference type="Proteomes" id="UP000272464">
    <property type="component" value="Unassembled WGS sequence"/>
</dbReference>
<evidence type="ECO:0000256" key="3">
    <source>
        <dbReference type="ARBA" id="ARBA00022475"/>
    </source>
</evidence>
<dbReference type="RefSeq" id="WP_127198517.1">
    <property type="nucleotide sequence ID" value="NZ_RZNX01000002.1"/>
</dbReference>
<dbReference type="OrthoDB" id="1682095at2"/>
<evidence type="ECO:0000256" key="6">
    <source>
        <dbReference type="ARBA" id="ARBA00023136"/>
    </source>
</evidence>
<feature type="transmembrane region" description="Helical" evidence="7">
    <location>
        <begin position="153"/>
        <end position="173"/>
    </location>
</feature>
<feature type="transmembrane region" description="Helical" evidence="7">
    <location>
        <begin position="7"/>
        <end position="27"/>
    </location>
</feature>
<sequence>MVNNSIVKAYAAAIANALIIGFSFIFVKIALQDAAPADILAHRFTVSLIAAVLMLLLGRKRLSIQWSSILRILPLAIFYPALFFAFQTFGLVYASSSEAGIITATIPILTMVLASLLLGERASLLQKLCMLLSVAGVVFIFVMKGSQAHSVNAAGLILILLSALSSAIYTVLARKWMKSLKLSDVSFVMISIGFIVFNAISLTGHAAEGTISTYFRPFTDAGFIIAILYLAVLSSLCTSLLSNYAISRIEASKMSVFNQLSTIVTIGAGAIILHETLLYYHFIGTVMILVGVIGVCLPKGMLTRKKRGGDGDEA</sequence>